<organism evidence="3 4">
    <name type="scientific">Pyrenophora tritici-repentis</name>
    <dbReference type="NCBI Taxonomy" id="45151"/>
    <lineage>
        <taxon>Eukaryota</taxon>
        <taxon>Fungi</taxon>
        <taxon>Dikarya</taxon>
        <taxon>Ascomycota</taxon>
        <taxon>Pezizomycotina</taxon>
        <taxon>Dothideomycetes</taxon>
        <taxon>Pleosporomycetidae</taxon>
        <taxon>Pleosporales</taxon>
        <taxon>Pleosporineae</taxon>
        <taxon>Pleosporaceae</taxon>
        <taxon>Pyrenophora</taxon>
    </lineage>
</organism>
<dbReference type="PANTHER" id="PTHR19303:SF74">
    <property type="entry name" value="POGO TRANSPOSABLE ELEMENT WITH KRAB DOMAIN"/>
    <property type="match status" value="1"/>
</dbReference>
<keyword evidence="1" id="KW-0238">DNA-binding</keyword>
<dbReference type="InterPro" id="IPR004875">
    <property type="entry name" value="DDE_SF_endonuclease_dom"/>
</dbReference>
<keyword evidence="3" id="KW-0255">Endonuclease</keyword>
<dbReference type="GO" id="GO:0004519">
    <property type="term" value="F:endonuclease activity"/>
    <property type="evidence" value="ECO:0007669"/>
    <property type="project" value="UniProtKB-KW"/>
</dbReference>
<dbReference type="GO" id="GO:0005634">
    <property type="term" value="C:nucleus"/>
    <property type="evidence" value="ECO:0007669"/>
    <property type="project" value="TreeGrafter"/>
</dbReference>
<dbReference type="Proteomes" id="UP000249757">
    <property type="component" value="Unassembled WGS sequence"/>
</dbReference>
<feature type="domain" description="HTH CENPB-type" evidence="2">
    <location>
        <begin position="1"/>
        <end position="32"/>
    </location>
</feature>
<evidence type="ECO:0000259" key="2">
    <source>
        <dbReference type="PROSITE" id="PS51253"/>
    </source>
</evidence>
<protein>
    <submittedName>
        <fullName evidence="3">DDE superfamily endonuclease</fullName>
    </submittedName>
</protein>
<dbReference type="PROSITE" id="PS51253">
    <property type="entry name" value="HTH_CENPB"/>
    <property type="match status" value="1"/>
</dbReference>
<comment type="caution">
    <text evidence="3">The sequence shown here is derived from an EMBL/GenBank/DDBJ whole genome shotgun (WGS) entry which is preliminary data.</text>
</comment>
<dbReference type="InterPro" id="IPR006600">
    <property type="entry name" value="HTH_CenpB_DNA-bd_dom"/>
</dbReference>
<evidence type="ECO:0000256" key="1">
    <source>
        <dbReference type="ARBA" id="ARBA00023125"/>
    </source>
</evidence>
<reference evidence="4" key="1">
    <citation type="journal article" date="2022" name="Microb. Genom.">
        <title>A global pangenome for the wheat fungal pathogen Pyrenophora tritici-repentis and prediction of effector protein structural homology.</title>
        <authorList>
            <person name="Moolhuijzen P.M."/>
            <person name="See P.T."/>
            <person name="Shi G."/>
            <person name="Powell H.R."/>
            <person name="Cockram J."/>
            <person name="Jorgensen L.N."/>
            <person name="Benslimane H."/>
            <person name="Strelkov S.E."/>
            <person name="Turner J."/>
            <person name="Liu Z."/>
            <person name="Moffat C.S."/>
        </authorList>
    </citation>
    <scope>NUCLEOTIDE SEQUENCE [LARGE SCALE GENOMIC DNA]</scope>
</reference>
<evidence type="ECO:0000313" key="3">
    <source>
        <dbReference type="EMBL" id="KAI1508460.1"/>
    </source>
</evidence>
<keyword evidence="3" id="KW-0540">Nuclease</keyword>
<dbReference type="PANTHER" id="PTHR19303">
    <property type="entry name" value="TRANSPOSON"/>
    <property type="match status" value="1"/>
</dbReference>
<keyword evidence="4" id="KW-1185">Reference proteome</keyword>
<accession>A0A922N3J5</accession>
<dbReference type="InterPro" id="IPR050863">
    <property type="entry name" value="CenT-Element_Derived"/>
</dbReference>
<evidence type="ECO:0000313" key="4">
    <source>
        <dbReference type="Proteomes" id="UP000249757"/>
    </source>
</evidence>
<keyword evidence="3" id="KW-0378">Hydrolase</keyword>
<dbReference type="GO" id="GO:0003677">
    <property type="term" value="F:DNA binding"/>
    <property type="evidence" value="ECO:0007669"/>
    <property type="project" value="UniProtKB-KW"/>
</dbReference>
<name>A0A922N3J5_9PLEO</name>
<dbReference type="EMBL" id="NRDI02000026">
    <property type="protein sequence ID" value="KAI1508460.1"/>
    <property type="molecule type" value="Genomic_DNA"/>
</dbReference>
<proteinExistence type="predicted"/>
<dbReference type="Pfam" id="PF03184">
    <property type="entry name" value="DDE_1"/>
    <property type="match status" value="1"/>
</dbReference>
<gene>
    <name evidence="3" type="ORF">Ptr86124_012682</name>
</gene>
<sequence>MADRLLRERGGKPTGKNWVDNFIKRTPELQMRWSRPYDRQRAACEDPVIIRPWFSLVQSVKAKYGILDEDTWNFDESGFMMGKISSQLVVTGSEKPGKQKKLQPGDREWVTLVQGVAATGRVIPPFLIFAGKVLISTWYTDLPRNWVIDVSPTGWINNDLALAWLKHFDAHTKASSAGAYRLLIIDGHDSRCSIEFQDYCKENNIIALCMPPHSSHLLQPLDVVPYSLLKRHYGDGISLLARSRIHHIDKETFLPAFKAAFEKTFTVENIRAGFRGAGLVPYDPDVVLSKLDVQLRTPTPPAPGTIAWEAQTPRNARETEAQSMLIRNRMQNHQGSPASSLDEQVKQLSKGAQQIAHNMVLVQEEMGRLRDAVDTLTKRKTRKRRYVRVEETLTVGKVSNLIAAKEGGSREDGETPAKRVRAERRCGRCSEIGHNSRTCKVEIEDEDSSDASK</sequence>
<dbReference type="AlphaFoldDB" id="A0A922N3J5"/>